<keyword evidence="4 7" id="KW-0697">Rotamase</keyword>
<dbReference type="InterPro" id="IPR023034">
    <property type="entry name" value="PPIase_SurA"/>
</dbReference>
<dbReference type="EMBL" id="PDTV01000001">
    <property type="protein sequence ID" value="PIE83731.1"/>
    <property type="molecule type" value="Genomic_DNA"/>
</dbReference>
<dbReference type="PANTHER" id="PTHR47637:SF1">
    <property type="entry name" value="CHAPERONE SURA"/>
    <property type="match status" value="1"/>
</dbReference>
<evidence type="ECO:0000313" key="9">
    <source>
        <dbReference type="EMBL" id="PIE83731.1"/>
    </source>
</evidence>
<comment type="function">
    <text evidence="7">Chaperone involved in the correct folding and assembly of outer membrane proteins. Recognizes specific patterns of aromatic residues and the orientation of their side chains, which are found more frequently in integral outer membrane proteins. May act in both early periplasmic and late outer membrane-associated steps of protein maturation.</text>
</comment>
<evidence type="ECO:0000256" key="6">
    <source>
        <dbReference type="ARBA" id="ARBA00023235"/>
    </source>
</evidence>
<dbReference type="InterPro" id="IPR000297">
    <property type="entry name" value="PPIase_PpiC"/>
</dbReference>
<gene>
    <name evidence="7" type="primary">surA</name>
    <name evidence="9" type="ORF">CSA09_00050</name>
</gene>
<comment type="domain">
    <text evidence="7">The PPIase activity resides only in the second parvulin domain. The N-terminal region and the C-terminal tail are necessary and sufficient for the chaperone activity of SurA. The PPIase activity is dispensable for SurA to function as a chaperone. The N-terminal region and the C-terminal tail are also required for porin recognition.</text>
</comment>
<dbReference type="SUPFAM" id="SSF109998">
    <property type="entry name" value="Triger factor/SurA peptide-binding domain-like"/>
    <property type="match status" value="1"/>
</dbReference>
<proteinExistence type="inferred from homology"/>
<dbReference type="GO" id="GO:0042277">
    <property type="term" value="F:peptide binding"/>
    <property type="evidence" value="ECO:0007669"/>
    <property type="project" value="InterPro"/>
</dbReference>
<evidence type="ECO:0000256" key="3">
    <source>
        <dbReference type="ARBA" id="ARBA00022764"/>
    </source>
</evidence>
<dbReference type="GO" id="GO:0030288">
    <property type="term" value="C:outer membrane-bounded periplasmic space"/>
    <property type="evidence" value="ECO:0007669"/>
    <property type="project" value="InterPro"/>
</dbReference>
<dbReference type="InterPro" id="IPR050280">
    <property type="entry name" value="OMP_Chaperone_SurA"/>
</dbReference>
<keyword evidence="6 7" id="KW-0413">Isomerase</keyword>
<accession>A0A2G6PGN8</accession>
<dbReference type="InterPro" id="IPR046357">
    <property type="entry name" value="PPIase_dom_sf"/>
</dbReference>
<dbReference type="EC" id="5.2.1.8" evidence="7"/>
<feature type="signal peptide" evidence="7">
    <location>
        <begin position="1"/>
        <end position="25"/>
    </location>
</feature>
<dbReference type="AlphaFoldDB" id="A0A2G6PGN8"/>
<dbReference type="Pfam" id="PF09312">
    <property type="entry name" value="SurA_N"/>
    <property type="match status" value="1"/>
</dbReference>
<keyword evidence="1 7" id="KW-0732">Signal</keyword>
<dbReference type="GO" id="GO:0043165">
    <property type="term" value="P:Gram-negative-bacterium-type cell outer membrane assembly"/>
    <property type="evidence" value="ECO:0007669"/>
    <property type="project" value="InterPro"/>
</dbReference>
<evidence type="ECO:0000256" key="2">
    <source>
        <dbReference type="ARBA" id="ARBA00022737"/>
    </source>
</evidence>
<name>A0A2G6PGN8_9GAMM</name>
<dbReference type="Gene3D" id="1.10.4030.10">
    <property type="entry name" value="Porin chaperone SurA, peptide-binding domain"/>
    <property type="match status" value="1"/>
</dbReference>
<comment type="subcellular location">
    <subcellularLocation>
        <location evidence="7">Periplasm</location>
    </subcellularLocation>
    <text evidence="7">Is capable of associating with the outer membrane.</text>
</comment>
<dbReference type="Pfam" id="PF00639">
    <property type="entry name" value="Rotamase"/>
    <property type="match status" value="1"/>
</dbReference>
<evidence type="ECO:0000256" key="7">
    <source>
        <dbReference type="HAMAP-Rule" id="MF_01183"/>
    </source>
</evidence>
<feature type="chain" id="PRO_5013973915" description="Chaperone SurA" evidence="7">
    <location>
        <begin position="26"/>
        <end position="485"/>
    </location>
</feature>
<reference evidence="9 10" key="1">
    <citation type="submission" date="2017-10" db="EMBL/GenBank/DDBJ databases">
        <title>Novel microbial diversity and functional potential in the marine mammal oral microbiome.</title>
        <authorList>
            <person name="Dudek N.K."/>
            <person name="Sun C.L."/>
            <person name="Burstein D."/>
            <person name="Kantor R.S."/>
            <person name="Aliaga Goltsman D.S."/>
            <person name="Bik E.M."/>
            <person name="Thomas B.C."/>
            <person name="Banfield J.F."/>
            <person name="Relman D.A."/>
        </authorList>
    </citation>
    <scope>NUCLEOTIDE SEQUENCE [LARGE SCALE GENOMIC DNA]</scope>
    <source>
        <strain evidence="9">DOLJORAL78_50_517</strain>
    </source>
</reference>
<feature type="domain" description="PpiC" evidence="8">
    <location>
        <begin position="202"/>
        <end position="303"/>
    </location>
</feature>
<comment type="caution">
    <text evidence="9">The sequence shown here is derived from an EMBL/GenBank/DDBJ whole genome shotgun (WGS) entry which is preliminary data.</text>
</comment>
<keyword evidence="2 7" id="KW-0677">Repeat</keyword>
<keyword evidence="5 7" id="KW-0143">Chaperone</keyword>
<dbReference type="PROSITE" id="PS50198">
    <property type="entry name" value="PPIC_PPIASE_2"/>
    <property type="match status" value="2"/>
</dbReference>
<dbReference type="PROSITE" id="PS01096">
    <property type="entry name" value="PPIC_PPIASE_1"/>
    <property type="match status" value="1"/>
</dbReference>
<dbReference type="Gene3D" id="3.10.50.40">
    <property type="match status" value="2"/>
</dbReference>
<dbReference type="GO" id="GO:0003755">
    <property type="term" value="F:peptidyl-prolyl cis-trans isomerase activity"/>
    <property type="evidence" value="ECO:0007669"/>
    <property type="project" value="UniProtKB-UniRule"/>
</dbReference>
<dbReference type="InterPro" id="IPR015391">
    <property type="entry name" value="SurA_N"/>
</dbReference>
<evidence type="ECO:0000313" key="10">
    <source>
        <dbReference type="Proteomes" id="UP000229278"/>
    </source>
</evidence>
<dbReference type="Proteomes" id="UP000229278">
    <property type="component" value="Unassembled WGS sequence"/>
</dbReference>
<dbReference type="Pfam" id="PF13616">
    <property type="entry name" value="Rotamase_3"/>
    <property type="match status" value="1"/>
</dbReference>
<dbReference type="HAMAP" id="MF_01183">
    <property type="entry name" value="Chaperone_SurA"/>
    <property type="match status" value="1"/>
</dbReference>
<sequence length="485" mass="53743" precursor="true">MTIRMNKLLLPFALLLLALSTTSLAEPLVFGPGPEAPATSLDTIVAVVNNDIITRHELNVATAVITRQMRQNKVPVPPRAILEKQVLERLILTKLQMRTAERNGIVVDDATLNAAINALAQRNKLSLDQLRRTVEKDGIAFAKFRDQVRQELTATRLRQALIDSQIQISDQDIESMQAQMTGASGSGRAITGNRRAGVGGQNRRYHIAQILISVSEGASPDEIAVSKRQAEQVLSQLRSGADFRQLAARVSAGQQALEGGDLGWRRTDQLPSLFSKVVPTMQAGQVSQLIRSPSGFHIVKLLAVEGGNHATNPQQTAAAPKAATITQARVRHILLKTSQDRSDSETRQKLEQLRQRILDGEDFAALARAHSNDQGSAIRGGDLGWVSPSMLVPPFERAMQQLPLQKISLPVQTRFGWHLIQVLERRQVAGTSVTERARIREALFRRRADEEWDLILRRLREEAYVEIRLPKNLENTDSQIETAHP</sequence>
<evidence type="ECO:0000256" key="5">
    <source>
        <dbReference type="ARBA" id="ARBA00023186"/>
    </source>
</evidence>
<dbReference type="SUPFAM" id="SSF54534">
    <property type="entry name" value="FKBP-like"/>
    <property type="match status" value="2"/>
</dbReference>
<keyword evidence="3 7" id="KW-0574">Periplasm</keyword>
<evidence type="ECO:0000259" key="8">
    <source>
        <dbReference type="PROSITE" id="PS50198"/>
    </source>
</evidence>
<organism evidence="9 10">
    <name type="scientific">Candidatus Contendibacter odensensis</name>
    <dbReference type="NCBI Taxonomy" id="1400860"/>
    <lineage>
        <taxon>Bacteria</taxon>
        <taxon>Pseudomonadati</taxon>
        <taxon>Pseudomonadota</taxon>
        <taxon>Gammaproteobacteria</taxon>
        <taxon>Candidatus Competibacteraceae</taxon>
        <taxon>Candidatus Contendibacter</taxon>
    </lineage>
</organism>
<feature type="domain" description="PpiC" evidence="8">
    <location>
        <begin position="325"/>
        <end position="424"/>
    </location>
</feature>
<evidence type="ECO:0000256" key="4">
    <source>
        <dbReference type="ARBA" id="ARBA00023110"/>
    </source>
</evidence>
<comment type="catalytic activity">
    <reaction evidence="7">
        <text>[protein]-peptidylproline (omega=180) = [protein]-peptidylproline (omega=0)</text>
        <dbReference type="Rhea" id="RHEA:16237"/>
        <dbReference type="Rhea" id="RHEA-COMP:10747"/>
        <dbReference type="Rhea" id="RHEA-COMP:10748"/>
        <dbReference type="ChEBI" id="CHEBI:83833"/>
        <dbReference type="ChEBI" id="CHEBI:83834"/>
        <dbReference type="EC" id="5.2.1.8"/>
    </reaction>
</comment>
<dbReference type="GO" id="GO:0051082">
    <property type="term" value="F:unfolded protein binding"/>
    <property type="evidence" value="ECO:0007669"/>
    <property type="project" value="UniProtKB-UniRule"/>
</dbReference>
<dbReference type="GO" id="GO:0006457">
    <property type="term" value="P:protein folding"/>
    <property type="evidence" value="ECO:0007669"/>
    <property type="project" value="UniProtKB-UniRule"/>
</dbReference>
<evidence type="ECO:0000256" key="1">
    <source>
        <dbReference type="ARBA" id="ARBA00022729"/>
    </source>
</evidence>
<protein>
    <recommendedName>
        <fullName evidence="7">Chaperone SurA</fullName>
    </recommendedName>
    <alternativeName>
        <fullName evidence="7">Peptidyl-prolyl cis-trans isomerase SurA</fullName>
        <shortName evidence="7">PPIase SurA</shortName>
        <ecNumber evidence="7">5.2.1.8</ecNumber>
    </alternativeName>
    <alternativeName>
        <fullName evidence="7">Rotamase SurA</fullName>
    </alternativeName>
</protein>
<dbReference type="PANTHER" id="PTHR47637">
    <property type="entry name" value="CHAPERONE SURA"/>
    <property type="match status" value="1"/>
</dbReference>
<dbReference type="GO" id="GO:0050821">
    <property type="term" value="P:protein stabilization"/>
    <property type="evidence" value="ECO:0007669"/>
    <property type="project" value="InterPro"/>
</dbReference>
<dbReference type="InterPro" id="IPR023058">
    <property type="entry name" value="PPIase_PpiC_CS"/>
</dbReference>
<dbReference type="InterPro" id="IPR027304">
    <property type="entry name" value="Trigger_fact/SurA_dom_sf"/>
</dbReference>